<dbReference type="Gene3D" id="3.30.70.1820">
    <property type="entry name" value="L1 transposable element, RRM domain"/>
    <property type="match status" value="1"/>
</dbReference>
<evidence type="ECO:0000313" key="1">
    <source>
        <dbReference type="EMBL" id="KAJ1208126.1"/>
    </source>
</evidence>
<organism evidence="1 2">
    <name type="scientific">Pleurodeles waltl</name>
    <name type="common">Iberian ribbed newt</name>
    <dbReference type="NCBI Taxonomy" id="8319"/>
    <lineage>
        <taxon>Eukaryota</taxon>
        <taxon>Metazoa</taxon>
        <taxon>Chordata</taxon>
        <taxon>Craniata</taxon>
        <taxon>Vertebrata</taxon>
        <taxon>Euteleostomi</taxon>
        <taxon>Amphibia</taxon>
        <taxon>Batrachia</taxon>
        <taxon>Caudata</taxon>
        <taxon>Salamandroidea</taxon>
        <taxon>Salamandridae</taxon>
        <taxon>Pleurodelinae</taxon>
        <taxon>Pleurodeles</taxon>
    </lineage>
</organism>
<name>A0AAV7W6E3_PLEWA</name>
<protein>
    <submittedName>
        <fullName evidence="1">Uncharacterized protein</fullName>
    </submittedName>
</protein>
<evidence type="ECO:0000313" key="2">
    <source>
        <dbReference type="Proteomes" id="UP001066276"/>
    </source>
</evidence>
<dbReference type="Proteomes" id="UP001066276">
    <property type="component" value="Chromosome 1_2"/>
</dbReference>
<accession>A0AAV7W6E3</accession>
<gene>
    <name evidence="1" type="ORF">NDU88_003515</name>
</gene>
<comment type="caution">
    <text evidence="1">The sequence shown here is derived from an EMBL/GenBank/DDBJ whole genome shotgun (WGS) entry which is preliminary data.</text>
</comment>
<reference evidence="1" key="1">
    <citation type="journal article" date="2022" name="bioRxiv">
        <title>Sequencing and chromosome-scale assembly of the giantPleurodeles waltlgenome.</title>
        <authorList>
            <person name="Brown T."/>
            <person name="Elewa A."/>
            <person name="Iarovenko S."/>
            <person name="Subramanian E."/>
            <person name="Araus A.J."/>
            <person name="Petzold A."/>
            <person name="Susuki M."/>
            <person name="Suzuki K.-i.T."/>
            <person name="Hayashi T."/>
            <person name="Toyoda A."/>
            <person name="Oliveira C."/>
            <person name="Osipova E."/>
            <person name="Leigh N.D."/>
            <person name="Simon A."/>
            <person name="Yun M.H."/>
        </authorList>
    </citation>
    <scope>NUCLEOTIDE SEQUENCE</scope>
    <source>
        <strain evidence="1">20211129_DDA</strain>
        <tissue evidence="1">Liver</tissue>
    </source>
</reference>
<keyword evidence="2" id="KW-1185">Reference proteome</keyword>
<dbReference type="EMBL" id="JANPWB010000002">
    <property type="protein sequence ID" value="KAJ1208126.1"/>
    <property type="molecule type" value="Genomic_DNA"/>
</dbReference>
<proteinExistence type="predicted"/>
<sequence length="134" mass="15065">MQILATIEASSANFQAKIDSVSMDVNLLHADLHKVAKSLLETEQYDTKLQEEVQALQTKVTTLTAQMYGLEMRAEDSGGHSQRCNLQFVGFSEGAKRTTPELFLEQWLRKTLPGAPLSTVFIVERAHRHHREGL</sequence>
<dbReference type="AlphaFoldDB" id="A0AAV7W6E3"/>